<dbReference type="OrthoDB" id="10565604at2759"/>
<feature type="region of interest" description="Disordered" evidence="1">
    <location>
        <begin position="26"/>
        <end position="99"/>
    </location>
</feature>
<reference evidence="2" key="1">
    <citation type="submission" date="2023-04" db="EMBL/GenBank/DDBJ databases">
        <title>Phytophthora fragariaefolia NBRC 109709.</title>
        <authorList>
            <person name="Ichikawa N."/>
            <person name="Sato H."/>
            <person name="Tonouchi N."/>
        </authorList>
    </citation>
    <scope>NUCLEOTIDE SEQUENCE</scope>
    <source>
        <strain evidence="2">NBRC 109709</strain>
    </source>
</reference>
<evidence type="ECO:0000256" key="1">
    <source>
        <dbReference type="SAM" id="MobiDB-lite"/>
    </source>
</evidence>
<feature type="compositionally biased region" description="Low complexity" evidence="1">
    <location>
        <begin position="70"/>
        <end position="81"/>
    </location>
</feature>
<dbReference type="GO" id="GO:0008270">
    <property type="term" value="F:zinc ion binding"/>
    <property type="evidence" value="ECO:0007669"/>
    <property type="project" value="InterPro"/>
</dbReference>
<organism evidence="2 3">
    <name type="scientific">Phytophthora fragariaefolia</name>
    <dbReference type="NCBI Taxonomy" id="1490495"/>
    <lineage>
        <taxon>Eukaryota</taxon>
        <taxon>Sar</taxon>
        <taxon>Stramenopiles</taxon>
        <taxon>Oomycota</taxon>
        <taxon>Peronosporomycetes</taxon>
        <taxon>Peronosporales</taxon>
        <taxon>Peronosporaceae</taxon>
        <taxon>Phytophthora</taxon>
    </lineage>
</organism>
<comment type="caution">
    <text evidence="2">The sequence shown here is derived from an EMBL/GenBank/DDBJ whole genome shotgun (WGS) entry which is preliminary data.</text>
</comment>
<dbReference type="AlphaFoldDB" id="A0A9W6YCG9"/>
<keyword evidence="3" id="KW-1185">Reference proteome</keyword>
<feature type="region of interest" description="Disordered" evidence="1">
    <location>
        <begin position="145"/>
        <end position="166"/>
    </location>
</feature>
<proteinExistence type="predicted"/>
<dbReference type="EMBL" id="BSXT01004692">
    <property type="protein sequence ID" value="GMF58612.1"/>
    <property type="molecule type" value="Genomic_DNA"/>
</dbReference>
<accession>A0A9W6YCG9</accession>
<evidence type="ECO:0000313" key="2">
    <source>
        <dbReference type="EMBL" id="GMF58612.1"/>
    </source>
</evidence>
<protein>
    <submittedName>
        <fullName evidence="2">Unnamed protein product</fullName>
    </submittedName>
</protein>
<name>A0A9W6YCG9_9STRA</name>
<dbReference type="Proteomes" id="UP001165121">
    <property type="component" value="Unassembled WGS sequence"/>
</dbReference>
<dbReference type="SUPFAM" id="SSF57756">
    <property type="entry name" value="Retrovirus zinc finger-like domains"/>
    <property type="match status" value="1"/>
</dbReference>
<feature type="compositionally biased region" description="Polar residues" evidence="1">
    <location>
        <begin position="151"/>
        <end position="166"/>
    </location>
</feature>
<sequence length="166" mass="18226">MYSQWESLVPTGYRLVPVEIGGTYPETRAGRDSVGNVVHGQQGAQAQRADGGGNPVRRPGKTMKLEARSGGPRQQQPQQHRGGYDSARGSLVTKEARLQNLRRYEESRAQKPKSRDDDVCYCHQLGHYAHECELKRAVLEDDSPIVDQNAGEGNQAASGSVNARRA</sequence>
<dbReference type="GO" id="GO:0003676">
    <property type="term" value="F:nucleic acid binding"/>
    <property type="evidence" value="ECO:0007669"/>
    <property type="project" value="InterPro"/>
</dbReference>
<evidence type="ECO:0000313" key="3">
    <source>
        <dbReference type="Proteomes" id="UP001165121"/>
    </source>
</evidence>
<gene>
    <name evidence="2" type="ORF">Pfra01_002522700</name>
</gene>
<feature type="compositionally biased region" description="Low complexity" evidence="1">
    <location>
        <begin position="40"/>
        <end position="49"/>
    </location>
</feature>
<dbReference type="InterPro" id="IPR036875">
    <property type="entry name" value="Znf_CCHC_sf"/>
</dbReference>